<dbReference type="InterPro" id="IPR001279">
    <property type="entry name" value="Metallo-B-lactamas"/>
</dbReference>
<dbReference type="PANTHER" id="PTHR42951">
    <property type="entry name" value="METALLO-BETA-LACTAMASE DOMAIN-CONTAINING"/>
    <property type="match status" value="1"/>
</dbReference>
<dbReference type="AlphaFoldDB" id="A0A8H4KKH5"/>
<dbReference type="SUPFAM" id="SSF56281">
    <property type="entry name" value="Metallo-hydrolase/oxidoreductase"/>
    <property type="match status" value="1"/>
</dbReference>
<dbReference type="Pfam" id="PF00753">
    <property type="entry name" value="Lactamase_B"/>
    <property type="match status" value="1"/>
</dbReference>
<dbReference type="CDD" id="cd07739">
    <property type="entry name" value="metallo-hydrolase-like_MBL-fold"/>
    <property type="match status" value="1"/>
</dbReference>
<dbReference type="OrthoDB" id="536211at2759"/>
<dbReference type="Proteomes" id="UP000554235">
    <property type="component" value="Unassembled WGS sequence"/>
</dbReference>
<evidence type="ECO:0000313" key="3">
    <source>
        <dbReference type="Proteomes" id="UP000554235"/>
    </source>
</evidence>
<dbReference type="InterPro" id="IPR036866">
    <property type="entry name" value="RibonucZ/Hydroxyglut_hydro"/>
</dbReference>
<dbReference type="InterPro" id="IPR050855">
    <property type="entry name" value="NDM-1-like"/>
</dbReference>
<dbReference type="PANTHER" id="PTHR42951:SF14">
    <property type="entry name" value="METALLO-BETA-LACTAMASE SUPERFAMILY PROTEIN"/>
    <property type="match status" value="1"/>
</dbReference>
<evidence type="ECO:0000259" key="1">
    <source>
        <dbReference type="SMART" id="SM00849"/>
    </source>
</evidence>
<dbReference type="SMART" id="SM00849">
    <property type="entry name" value="Lactamase_B"/>
    <property type="match status" value="1"/>
</dbReference>
<proteinExistence type="predicted"/>
<reference evidence="2 3" key="1">
    <citation type="submission" date="2020-01" db="EMBL/GenBank/DDBJ databases">
        <title>Identification and distribution of gene clusters putatively required for synthesis of sphingolipid metabolism inhibitors in phylogenetically diverse species of the filamentous fungus Fusarium.</title>
        <authorList>
            <person name="Kim H.-S."/>
            <person name="Busman M."/>
            <person name="Brown D.W."/>
            <person name="Divon H."/>
            <person name="Uhlig S."/>
            <person name="Proctor R.H."/>
        </authorList>
    </citation>
    <scope>NUCLEOTIDE SEQUENCE [LARGE SCALE GENOMIC DNA]</scope>
    <source>
        <strain evidence="2 3">NRRL 20459</strain>
    </source>
</reference>
<name>A0A8H4KKH5_9HYPO</name>
<dbReference type="EMBL" id="JAADYS010003013">
    <property type="protein sequence ID" value="KAF4451941.1"/>
    <property type="molecule type" value="Genomic_DNA"/>
</dbReference>
<comment type="caution">
    <text evidence="2">The sequence shown here is derived from an EMBL/GenBank/DDBJ whole genome shotgun (WGS) entry which is preliminary data.</text>
</comment>
<sequence>MPLQTHLHCSSTKGLSSVSVLITGKNGCVLIDPPFLIPDADHVVSWIRETTALPLKAIFITHHHPDHYFSANPILEAFPEAQFYAAPYVRAAIDREYDEKVKYWPTVVGADSVPAAPRKPDEYYHSFFVLEGNESSPVILMGPLQGDSVDHTLFWLPSERTIVCGDSIYARCSHVWVTEAETPTLLAAWRKTIALIEGLNPSTIIPGHLEPGWELDAKADLAHNKRYLDLFEKTIQKAAEAPTMDEIYRIFKDAFPSAQHNIDFFVGHLSNAYGDGGIPWEANRLHKADMRTQKQLEAYWLD</sequence>
<evidence type="ECO:0000313" key="2">
    <source>
        <dbReference type="EMBL" id="KAF4451941.1"/>
    </source>
</evidence>
<gene>
    <name evidence="2" type="ORF">FALBO_16256</name>
</gene>
<organism evidence="2 3">
    <name type="scientific">Fusarium albosuccineum</name>
    <dbReference type="NCBI Taxonomy" id="1237068"/>
    <lineage>
        <taxon>Eukaryota</taxon>
        <taxon>Fungi</taxon>
        <taxon>Dikarya</taxon>
        <taxon>Ascomycota</taxon>
        <taxon>Pezizomycotina</taxon>
        <taxon>Sordariomycetes</taxon>
        <taxon>Hypocreomycetidae</taxon>
        <taxon>Hypocreales</taxon>
        <taxon>Nectriaceae</taxon>
        <taxon>Fusarium</taxon>
        <taxon>Fusarium decemcellulare species complex</taxon>
    </lineage>
</organism>
<protein>
    <submittedName>
        <fullName evidence="2">Metallo-beta-lactamase domain</fullName>
    </submittedName>
</protein>
<keyword evidence="3" id="KW-1185">Reference proteome</keyword>
<accession>A0A8H4KKH5</accession>
<dbReference type="Gene3D" id="3.60.15.10">
    <property type="entry name" value="Ribonuclease Z/Hydroxyacylglutathione hydrolase-like"/>
    <property type="match status" value="1"/>
</dbReference>
<feature type="domain" description="Metallo-beta-lactamase" evidence="1">
    <location>
        <begin position="16"/>
        <end position="208"/>
    </location>
</feature>